<dbReference type="PANTHER" id="PTHR13604:SF0">
    <property type="entry name" value="ABASIC SITE PROCESSING PROTEIN HMCES"/>
    <property type="match status" value="1"/>
</dbReference>
<evidence type="ECO:0000256" key="7">
    <source>
        <dbReference type="ARBA" id="ARBA00023239"/>
    </source>
</evidence>
<evidence type="ECO:0000256" key="8">
    <source>
        <dbReference type="RuleBase" id="RU364100"/>
    </source>
</evidence>
<keyword evidence="11" id="KW-1185">Reference proteome</keyword>
<dbReference type="EC" id="3.4.-.-" evidence="8"/>
<evidence type="ECO:0000256" key="2">
    <source>
        <dbReference type="ARBA" id="ARBA00022670"/>
    </source>
</evidence>
<keyword evidence="7" id="KW-0456">Lyase</keyword>
<dbReference type="EMBL" id="JAFFZM010000006">
    <property type="protein sequence ID" value="MBO8199001.1"/>
    <property type="molecule type" value="Genomic_DNA"/>
</dbReference>
<evidence type="ECO:0000256" key="1">
    <source>
        <dbReference type="ARBA" id="ARBA00008136"/>
    </source>
</evidence>
<proteinExistence type="inferred from homology"/>
<evidence type="ECO:0000256" key="5">
    <source>
        <dbReference type="ARBA" id="ARBA00023124"/>
    </source>
</evidence>
<protein>
    <recommendedName>
        <fullName evidence="8">Abasic site processing protein</fullName>
        <ecNumber evidence="8">3.4.-.-</ecNumber>
    </recommendedName>
</protein>
<dbReference type="SUPFAM" id="SSF143081">
    <property type="entry name" value="BB1717-like"/>
    <property type="match status" value="1"/>
</dbReference>
<keyword evidence="6" id="KW-0238">DNA-binding</keyword>
<dbReference type="GeneID" id="96259312"/>
<dbReference type="RefSeq" id="WP_209210771.1">
    <property type="nucleotide sequence ID" value="NZ_JAFFZM010000006.1"/>
</dbReference>
<dbReference type="Pfam" id="PF02586">
    <property type="entry name" value="SRAP"/>
    <property type="match status" value="1"/>
</dbReference>
<gene>
    <name evidence="10" type="ORF">JW613_11880</name>
</gene>
<evidence type="ECO:0000313" key="11">
    <source>
        <dbReference type="Proteomes" id="UP000721954"/>
    </source>
</evidence>
<keyword evidence="2 8" id="KW-0645">Protease</keyword>
<dbReference type="InterPro" id="IPR036590">
    <property type="entry name" value="SRAP-like"/>
</dbReference>
<sequence length="281" mass="31652">MCGRYAASRGAEDLARLFEVEKWEPEEALAPDWNVAPTKQVHAVLDRPVKGSDDQRPVRQLRPLKWGLVPGWAKTPDMGVKMINARAETVHEKPAYRRPFAARRCLLPADGYYEWVTAQGELKLEQEGKRKRPRKQPYFIAPAAADGSANEQPVMAMAGLYEFWRDKTLPDDHPRAWWTTCTVITTAAETTPLANAEELSEGGPRSLADIHPRMPLMLTPDRWDAWLDPSRTDSEELRELLAPPPSGLLRAHPVSTDVSNVRNNGPHLLKELPAPEEETLF</sequence>
<accession>A0ABS3XUE1</accession>
<dbReference type="InterPro" id="IPR003738">
    <property type="entry name" value="SRAP"/>
</dbReference>
<feature type="region of interest" description="Disordered" evidence="9">
    <location>
        <begin position="242"/>
        <end position="281"/>
    </location>
</feature>
<evidence type="ECO:0000256" key="4">
    <source>
        <dbReference type="ARBA" id="ARBA00022801"/>
    </source>
</evidence>
<keyword evidence="5" id="KW-0190">Covalent protein-DNA linkage</keyword>
<reference evidence="10 11" key="1">
    <citation type="submission" date="2021-02" db="EMBL/GenBank/DDBJ databases">
        <title>Streptomyces spirodelae sp. nov., isolated from duckweed.</title>
        <authorList>
            <person name="Saimee Y."/>
            <person name="Duangmal K."/>
        </authorList>
    </citation>
    <scope>NUCLEOTIDE SEQUENCE [LARGE SCALE GENOMIC DNA]</scope>
    <source>
        <strain evidence="10 11">DSM 42105</strain>
    </source>
</reference>
<name>A0ABS3XUE1_9ACTN</name>
<dbReference type="PANTHER" id="PTHR13604">
    <property type="entry name" value="DC12-RELATED"/>
    <property type="match status" value="1"/>
</dbReference>
<organism evidence="10 11">
    <name type="scientific">Streptomyces smyrnaeus</name>
    <dbReference type="NCBI Taxonomy" id="1387713"/>
    <lineage>
        <taxon>Bacteria</taxon>
        <taxon>Bacillati</taxon>
        <taxon>Actinomycetota</taxon>
        <taxon>Actinomycetes</taxon>
        <taxon>Kitasatosporales</taxon>
        <taxon>Streptomycetaceae</taxon>
        <taxon>Streptomyces</taxon>
    </lineage>
</organism>
<evidence type="ECO:0000313" key="10">
    <source>
        <dbReference type="EMBL" id="MBO8199001.1"/>
    </source>
</evidence>
<dbReference type="Proteomes" id="UP000721954">
    <property type="component" value="Unassembled WGS sequence"/>
</dbReference>
<dbReference type="Gene3D" id="3.90.1680.10">
    <property type="entry name" value="SOS response associated peptidase-like"/>
    <property type="match status" value="1"/>
</dbReference>
<evidence type="ECO:0000256" key="3">
    <source>
        <dbReference type="ARBA" id="ARBA00022763"/>
    </source>
</evidence>
<keyword evidence="3" id="KW-0227">DNA damage</keyword>
<evidence type="ECO:0000256" key="6">
    <source>
        <dbReference type="ARBA" id="ARBA00023125"/>
    </source>
</evidence>
<evidence type="ECO:0000256" key="9">
    <source>
        <dbReference type="SAM" id="MobiDB-lite"/>
    </source>
</evidence>
<keyword evidence="4 8" id="KW-0378">Hydrolase</keyword>
<comment type="similarity">
    <text evidence="1 8">Belongs to the SOS response-associated peptidase family.</text>
</comment>
<comment type="caution">
    <text evidence="10">The sequence shown here is derived from an EMBL/GenBank/DDBJ whole genome shotgun (WGS) entry which is preliminary data.</text>
</comment>